<dbReference type="AlphaFoldDB" id="A0A382ZQ96"/>
<protein>
    <recommendedName>
        <fullName evidence="2">SsuA/THI5-like domain-containing protein</fullName>
    </recommendedName>
</protein>
<gene>
    <name evidence="1" type="ORF">METZ01_LOCUS450324</name>
</gene>
<evidence type="ECO:0008006" key="2">
    <source>
        <dbReference type="Google" id="ProtNLM"/>
    </source>
</evidence>
<name>A0A382ZQ96_9ZZZZ</name>
<organism evidence="1">
    <name type="scientific">marine metagenome</name>
    <dbReference type="NCBI Taxonomy" id="408172"/>
    <lineage>
        <taxon>unclassified sequences</taxon>
        <taxon>metagenomes</taxon>
        <taxon>ecological metagenomes</taxon>
    </lineage>
</organism>
<dbReference type="EMBL" id="UINC01185654">
    <property type="protein sequence ID" value="SVD97470.1"/>
    <property type="molecule type" value="Genomic_DNA"/>
</dbReference>
<reference evidence="1" key="1">
    <citation type="submission" date="2018-05" db="EMBL/GenBank/DDBJ databases">
        <authorList>
            <person name="Lanie J.A."/>
            <person name="Ng W.-L."/>
            <person name="Kazmierczak K.M."/>
            <person name="Andrzejewski T.M."/>
            <person name="Davidsen T.M."/>
            <person name="Wayne K.J."/>
            <person name="Tettelin H."/>
            <person name="Glass J.I."/>
            <person name="Rusch D."/>
            <person name="Podicherti R."/>
            <person name="Tsui H.-C.T."/>
            <person name="Winkler M.E."/>
        </authorList>
    </citation>
    <scope>NUCLEOTIDE SEQUENCE</scope>
</reference>
<dbReference type="Gene3D" id="3.40.190.10">
    <property type="entry name" value="Periplasmic binding protein-like II"/>
    <property type="match status" value="2"/>
</dbReference>
<proteinExistence type="predicted"/>
<feature type="non-terminal residue" evidence="1">
    <location>
        <position position="119"/>
    </location>
</feature>
<evidence type="ECO:0000313" key="1">
    <source>
        <dbReference type="EMBL" id="SVD97470.1"/>
    </source>
</evidence>
<sequence>MAKFIVAPHMRLPEWVAEEKGYFTDEGLDYEFRTADHAVASIKSAEEVPPEKRSGAYQTFEGGGRSCDVSSACHWTVNMAATAGNGRLWGEAYSVTPSGIYVPADSDIRTPEDLANVPI</sequence>
<accession>A0A382ZQ96</accession>